<feature type="non-terminal residue" evidence="5">
    <location>
        <position position="163"/>
    </location>
</feature>
<evidence type="ECO:0000259" key="4">
    <source>
        <dbReference type="Pfam" id="PF00005"/>
    </source>
</evidence>
<gene>
    <name evidence="5" type="ORF">S12H4_48645</name>
</gene>
<organism evidence="5">
    <name type="scientific">marine sediment metagenome</name>
    <dbReference type="NCBI Taxonomy" id="412755"/>
    <lineage>
        <taxon>unclassified sequences</taxon>
        <taxon>metagenomes</taxon>
        <taxon>ecological metagenomes</taxon>
    </lineage>
</organism>
<protein>
    <recommendedName>
        <fullName evidence="4">ABC transporter domain-containing protein</fullName>
    </recommendedName>
</protein>
<dbReference type="AlphaFoldDB" id="X1V0V4"/>
<evidence type="ECO:0000313" key="5">
    <source>
        <dbReference type="EMBL" id="GAJ05796.1"/>
    </source>
</evidence>
<dbReference type="GO" id="GO:0005524">
    <property type="term" value="F:ATP binding"/>
    <property type="evidence" value="ECO:0007669"/>
    <property type="project" value="UniProtKB-KW"/>
</dbReference>
<dbReference type="Gene3D" id="3.40.50.300">
    <property type="entry name" value="P-loop containing nucleotide triphosphate hydrolases"/>
    <property type="match status" value="1"/>
</dbReference>
<dbReference type="Pfam" id="PF00005">
    <property type="entry name" value="ABC_tran"/>
    <property type="match status" value="1"/>
</dbReference>
<evidence type="ECO:0000256" key="3">
    <source>
        <dbReference type="ARBA" id="ARBA00022840"/>
    </source>
</evidence>
<feature type="domain" description="ABC transporter" evidence="4">
    <location>
        <begin position="20"/>
        <end position="163"/>
    </location>
</feature>
<keyword evidence="2" id="KW-0547">Nucleotide-binding</keyword>
<dbReference type="InterPro" id="IPR027417">
    <property type="entry name" value="P-loop_NTPase"/>
</dbReference>
<keyword evidence="1" id="KW-0813">Transport</keyword>
<dbReference type="GO" id="GO:0005886">
    <property type="term" value="C:plasma membrane"/>
    <property type="evidence" value="ECO:0007669"/>
    <property type="project" value="TreeGrafter"/>
</dbReference>
<comment type="caution">
    <text evidence="5">The sequence shown here is derived from an EMBL/GenBank/DDBJ whole genome shotgun (WGS) entry which is preliminary data.</text>
</comment>
<dbReference type="SUPFAM" id="SSF52540">
    <property type="entry name" value="P-loop containing nucleoside triphosphate hydrolases"/>
    <property type="match status" value="1"/>
</dbReference>
<name>X1V0V4_9ZZZZ</name>
<proteinExistence type="predicted"/>
<reference evidence="5" key="1">
    <citation type="journal article" date="2014" name="Front. Microbiol.">
        <title>High frequency of phylogenetically diverse reductive dehalogenase-homologous genes in deep subseafloor sedimentary metagenomes.</title>
        <authorList>
            <person name="Kawai M."/>
            <person name="Futagami T."/>
            <person name="Toyoda A."/>
            <person name="Takaki Y."/>
            <person name="Nishi S."/>
            <person name="Hori S."/>
            <person name="Arai W."/>
            <person name="Tsubouchi T."/>
            <person name="Morono Y."/>
            <person name="Uchiyama I."/>
            <person name="Ito T."/>
            <person name="Fujiyama A."/>
            <person name="Inagaki F."/>
            <person name="Takami H."/>
        </authorList>
    </citation>
    <scope>NUCLEOTIDE SEQUENCE</scope>
    <source>
        <strain evidence="5">Expedition CK06-06</strain>
    </source>
</reference>
<dbReference type="InterPro" id="IPR051120">
    <property type="entry name" value="ABC_AA/LPS_Transport"/>
</dbReference>
<accession>X1V0V4</accession>
<evidence type="ECO:0000256" key="1">
    <source>
        <dbReference type="ARBA" id="ARBA00022448"/>
    </source>
</evidence>
<dbReference type="InterPro" id="IPR003439">
    <property type="entry name" value="ABC_transporter-like_ATP-bd"/>
</dbReference>
<dbReference type="EMBL" id="BARW01030426">
    <property type="protein sequence ID" value="GAJ05796.1"/>
    <property type="molecule type" value="Genomic_DNA"/>
</dbReference>
<dbReference type="PANTHER" id="PTHR45772">
    <property type="entry name" value="CONSERVED COMPONENT OF ABC TRANSPORTER FOR NATURAL AMINO ACIDS-RELATED"/>
    <property type="match status" value="1"/>
</dbReference>
<evidence type="ECO:0000256" key="2">
    <source>
        <dbReference type="ARBA" id="ARBA00022741"/>
    </source>
</evidence>
<dbReference type="GO" id="GO:0016887">
    <property type="term" value="F:ATP hydrolysis activity"/>
    <property type="evidence" value="ECO:0007669"/>
    <property type="project" value="InterPro"/>
</dbReference>
<keyword evidence="3" id="KW-0067">ATP-binding</keyword>
<sequence length="163" mass="17675">MSTILDVELVSKSFGGVQALDNVSLSLEESQIAAVIGPNGAGKTTLFNLISGFLRPDAGFLHYNGRLLNCLAPSAIAKLGIGRTFQDLRLIRKITVIDNVFLAFQNSAYEGVHALFVSKSHSKWQRAQRQRAEGLLEFVGLLDKANDLAEALSYGQQKLVSLA</sequence>